<gene>
    <name evidence="14" type="ORF">DLJ82_6029</name>
</gene>
<dbReference type="SUPFAM" id="SSF53850">
    <property type="entry name" value="Periplasmic binding protein-like II"/>
    <property type="match status" value="1"/>
</dbReference>
<dbReference type="EMBL" id="CP030763">
    <property type="protein sequence ID" value="AXA44000.1"/>
    <property type="molecule type" value="Genomic_DNA"/>
</dbReference>
<evidence type="ECO:0000256" key="12">
    <source>
        <dbReference type="SAM" id="MobiDB-lite"/>
    </source>
</evidence>
<evidence type="ECO:0000256" key="4">
    <source>
        <dbReference type="ARBA" id="ARBA00011738"/>
    </source>
</evidence>
<feature type="region of interest" description="Disordered" evidence="12">
    <location>
        <begin position="1"/>
        <end position="37"/>
    </location>
</feature>
<keyword evidence="9" id="KW-0408">Iron</keyword>
<dbReference type="GO" id="GO:0016740">
    <property type="term" value="F:transferase activity"/>
    <property type="evidence" value="ECO:0007669"/>
    <property type="project" value="UniProtKB-KW"/>
</dbReference>
<evidence type="ECO:0000313" key="14">
    <source>
        <dbReference type="EMBL" id="AXA44000.1"/>
    </source>
</evidence>
<accession>A0A2Z4YRH1</accession>
<evidence type="ECO:0000256" key="1">
    <source>
        <dbReference type="ARBA" id="ARBA00003469"/>
    </source>
</evidence>
<dbReference type="PROSITE" id="PS51318">
    <property type="entry name" value="TAT"/>
    <property type="match status" value="1"/>
</dbReference>
<evidence type="ECO:0000256" key="2">
    <source>
        <dbReference type="ARBA" id="ARBA00004948"/>
    </source>
</evidence>
<dbReference type="AlphaFoldDB" id="A0A2Z4YRH1"/>
<geneLocation type="plasmid" evidence="14 15">
    <name>unnamed3</name>
</geneLocation>
<evidence type="ECO:0000313" key="15">
    <source>
        <dbReference type="Proteomes" id="UP000251166"/>
    </source>
</evidence>
<dbReference type="PANTHER" id="PTHR31528:SF1">
    <property type="entry name" value="4-AMINO-5-HYDROXYMETHYL-2-METHYLPYRIMIDINE PHOSPHATE SYNTHASE THI11-RELATED"/>
    <property type="match status" value="1"/>
</dbReference>
<organism evidence="14 15">
    <name type="scientific">Rhizobium leguminosarum</name>
    <dbReference type="NCBI Taxonomy" id="384"/>
    <lineage>
        <taxon>Bacteria</taxon>
        <taxon>Pseudomonadati</taxon>
        <taxon>Pseudomonadota</taxon>
        <taxon>Alphaproteobacteria</taxon>
        <taxon>Hyphomicrobiales</taxon>
        <taxon>Rhizobiaceae</taxon>
        <taxon>Rhizobium/Agrobacterium group</taxon>
        <taxon>Rhizobium</taxon>
    </lineage>
</organism>
<evidence type="ECO:0000256" key="7">
    <source>
        <dbReference type="ARBA" id="ARBA00022898"/>
    </source>
</evidence>
<evidence type="ECO:0000256" key="8">
    <source>
        <dbReference type="ARBA" id="ARBA00022977"/>
    </source>
</evidence>
<evidence type="ECO:0000256" key="10">
    <source>
        <dbReference type="ARBA" id="ARBA00033171"/>
    </source>
</evidence>
<dbReference type="Pfam" id="PF09084">
    <property type="entry name" value="NMT1"/>
    <property type="match status" value="1"/>
</dbReference>
<evidence type="ECO:0000256" key="6">
    <source>
        <dbReference type="ARBA" id="ARBA00022723"/>
    </source>
</evidence>
<dbReference type="InterPro" id="IPR015168">
    <property type="entry name" value="SsuA/THI5"/>
</dbReference>
<comment type="function">
    <text evidence="1">Responsible for the formation of the pyrimidine heterocycle in the thiamine biosynthesis pathway. Catalyzes the formation of hydroxymethylpyrimidine phosphate (HMP-P) from histidine and pyridoxal phosphate (PLP). The protein uses PLP and the active site histidine to form HMP-P, generating an inactive enzyme. The enzyme can only undergo a single turnover, which suggests it is a suicide enzyme.</text>
</comment>
<comment type="similarity">
    <text evidence="3">Belongs to the NMT1/THI5 family.</text>
</comment>
<dbReference type="Gene3D" id="3.40.190.10">
    <property type="entry name" value="Periplasmic binding protein-like II"/>
    <property type="match status" value="2"/>
</dbReference>
<comment type="pathway">
    <text evidence="2">Cofactor biosynthesis; thiamine diphosphate biosynthesis.</text>
</comment>
<evidence type="ECO:0000256" key="11">
    <source>
        <dbReference type="ARBA" id="ARBA00048179"/>
    </source>
</evidence>
<protein>
    <recommendedName>
        <fullName evidence="10">Thiamine pyrimidine synthase</fullName>
    </recommendedName>
</protein>
<comment type="catalytic activity">
    <reaction evidence="11">
        <text>N(6)-(pyridoxal phosphate)-L-lysyl-[4-amino-5-hydroxymethyl-2-methylpyrimidine phosphate synthase] + L-histidyl-[4-amino-5-hydroxymethyl-2-methylpyrimidine phosphate synthase] + 2 Fe(3+) + 4 H2O = L-lysyl-[4-amino-5-hydroxymethyl-2-methylpyrimidine phosphate synthase] + (2S)-2-amino-5-hydroxy-4-oxopentanoyl-[4-amino-5-hydroxymethyl-2-methylpyrimidine phosphate synthase] + 4-amino-2-methyl-5-(phosphooxymethyl)pyrimidine + 3-oxopropanoate + 2 Fe(2+) + 2 H(+)</text>
        <dbReference type="Rhea" id="RHEA:65756"/>
        <dbReference type="Rhea" id="RHEA-COMP:16892"/>
        <dbReference type="Rhea" id="RHEA-COMP:16893"/>
        <dbReference type="Rhea" id="RHEA-COMP:16894"/>
        <dbReference type="Rhea" id="RHEA-COMP:16895"/>
        <dbReference type="ChEBI" id="CHEBI:15377"/>
        <dbReference type="ChEBI" id="CHEBI:15378"/>
        <dbReference type="ChEBI" id="CHEBI:29033"/>
        <dbReference type="ChEBI" id="CHEBI:29034"/>
        <dbReference type="ChEBI" id="CHEBI:29969"/>
        <dbReference type="ChEBI" id="CHEBI:29979"/>
        <dbReference type="ChEBI" id="CHEBI:33190"/>
        <dbReference type="ChEBI" id="CHEBI:58354"/>
        <dbReference type="ChEBI" id="CHEBI:143915"/>
        <dbReference type="ChEBI" id="CHEBI:157692"/>
    </reaction>
    <physiologicalReaction direction="left-to-right" evidence="11">
        <dbReference type="Rhea" id="RHEA:65757"/>
    </physiologicalReaction>
</comment>
<keyword evidence="5" id="KW-0808">Transferase</keyword>
<proteinExistence type="inferred from homology"/>
<keyword evidence="14" id="KW-0614">Plasmid</keyword>
<keyword evidence="6" id="KW-0479">Metal-binding</keyword>
<keyword evidence="8" id="KW-0784">Thiamine biosynthesis</keyword>
<evidence type="ECO:0000256" key="9">
    <source>
        <dbReference type="ARBA" id="ARBA00023004"/>
    </source>
</evidence>
<sequence>MRGPLAARSVTSTRNSERNRPVVQQSNKGKGKQMNGDDKQIVVGRRTILKGGAFALAAATAGISVFVPRQSNAAASKVVIKYDWLMSNGQIGDIVAVKQGLFEAEGLDVEFSPGGPNSATVPPVITGDAQLGQFSDSAQLLLARSSGVPIKIFACGFRMAPFAFYSLPKAPIRTVKDMVGKRIGIQPTARYVLDAILLKNNIDPSSLTITNIGFDMTPLMTGQVDAVTGWITNTQALSIIGPDRIDLMMKDTGLPSYANVYFATDDAVTGHAETLAKVLRAVAKGWAWTHEHPQEAVKLTVEAYPQLDLAVELQTVPRILSLSFDATTGKDGWGSFDPAALAEQISVYDKIGQFKSGAPKLEDCYTTAILDMTAGDRPKIA</sequence>
<reference evidence="14 15" key="1">
    <citation type="submission" date="2018-07" db="EMBL/GenBank/DDBJ databases">
        <title>Rhizobium leguminosarum strain:ATCC 14479 Genome sequencing and assembly.</title>
        <authorList>
            <person name="Chakraborty R."/>
        </authorList>
    </citation>
    <scope>NUCLEOTIDE SEQUENCE [LARGE SCALE GENOMIC DNA]</scope>
    <source>
        <strain evidence="14 15">ATCC 14479</strain>
        <plasmid evidence="15">Plasmid unnamed3</plasmid>
    </source>
</reference>
<feature type="domain" description="SsuA/THI5-like" evidence="13">
    <location>
        <begin position="91"/>
        <end position="296"/>
    </location>
</feature>
<dbReference type="InterPro" id="IPR027939">
    <property type="entry name" value="NMT1/THI5"/>
</dbReference>
<dbReference type="PANTHER" id="PTHR31528">
    <property type="entry name" value="4-AMINO-5-HYDROXYMETHYL-2-METHYLPYRIMIDINE PHOSPHATE SYNTHASE THI11-RELATED"/>
    <property type="match status" value="1"/>
</dbReference>
<dbReference type="GO" id="GO:0009228">
    <property type="term" value="P:thiamine biosynthetic process"/>
    <property type="evidence" value="ECO:0007669"/>
    <property type="project" value="UniProtKB-KW"/>
</dbReference>
<dbReference type="Proteomes" id="UP000251166">
    <property type="component" value="Plasmid unnamed3"/>
</dbReference>
<dbReference type="GO" id="GO:0046872">
    <property type="term" value="F:metal ion binding"/>
    <property type="evidence" value="ECO:0007669"/>
    <property type="project" value="UniProtKB-KW"/>
</dbReference>
<evidence type="ECO:0000256" key="5">
    <source>
        <dbReference type="ARBA" id="ARBA00022679"/>
    </source>
</evidence>
<comment type="subunit">
    <text evidence="4">Homodimer.</text>
</comment>
<evidence type="ECO:0000259" key="13">
    <source>
        <dbReference type="Pfam" id="PF09084"/>
    </source>
</evidence>
<dbReference type="InterPro" id="IPR006311">
    <property type="entry name" value="TAT_signal"/>
</dbReference>
<evidence type="ECO:0000256" key="3">
    <source>
        <dbReference type="ARBA" id="ARBA00009406"/>
    </source>
</evidence>
<keyword evidence="7" id="KW-0663">Pyridoxal phosphate</keyword>
<name>A0A2Z4YRH1_RHILE</name>